<dbReference type="CDD" id="cd02513">
    <property type="entry name" value="CMP-NeuAc_Synthase"/>
    <property type="match status" value="1"/>
</dbReference>
<organism evidence="1 2">
    <name type="scientific">Fluviispira sanaruensis</name>
    <dbReference type="NCBI Taxonomy" id="2493639"/>
    <lineage>
        <taxon>Bacteria</taxon>
        <taxon>Pseudomonadati</taxon>
        <taxon>Bdellovibrionota</taxon>
        <taxon>Oligoflexia</taxon>
        <taxon>Silvanigrellales</taxon>
        <taxon>Silvanigrellaceae</taxon>
        <taxon>Fluviispira</taxon>
    </lineage>
</organism>
<keyword evidence="1" id="KW-0548">Nucleotidyltransferase</keyword>
<gene>
    <name evidence="1" type="ORF">JCM31447_25510</name>
</gene>
<dbReference type="PANTHER" id="PTHR21485:SF6">
    <property type="entry name" value="N-ACYLNEURAMINATE CYTIDYLYLTRANSFERASE-RELATED"/>
    <property type="match status" value="1"/>
</dbReference>
<dbReference type="AlphaFoldDB" id="A0A4P2VPD2"/>
<evidence type="ECO:0000313" key="1">
    <source>
        <dbReference type="EMBL" id="BBH54094.1"/>
    </source>
</evidence>
<accession>A0A4P2VPD2</accession>
<sequence length="242" mass="27652">MRIYAIIPARGGSKGVPKKNIKTLAGIPLIAYSIAAAKLCTHIEKIIISTDCEEIAFIAKKYGVEVPFLRPKEISLDSSTDLEFMLHAIHWLNKQKIEIPDYWMHLRVTTPIREIGVLNSSIDMFINNAQATSLRSAHEAPETPFKWFIKDQTNNYFEPLAGHSNYLNVPRQLVQKVYVPNGYVDILNTAILLENNSMHGNKILAFETPFCTEIDTINDFEFLEFQIQNKNLEILKFLKENN</sequence>
<dbReference type="KEGG" id="sbf:JCM31447_25510"/>
<keyword evidence="2" id="KW-1185">Reference proteome</keyword>
<protein>
    <submittedName>
        <fullName evidence="1">Acylneuraminate cytidylyltransferase family protein</fullName>
    </submittedName>
</protein>
<dbReference type="Proteomes" id="UP000291236">
    <property type="component" value="Chromosome"/>
</dbReference>
<name>A0A4P2VPD2_FLUSA</name>
<dbReference type="RefSeq" id="WP_130611196.1">
    <property type="nucleotide sequence ID" value="NZ_AP019368.1"/>
</dbReference>
<dbReference type="Pfam" id="PF02348">
    <property type="entry name" value="CTP_transf_3"/>
    <property type="match status" value="1"/>
</dbReference>
<keyword evidence="1" id="KW-0808">Transferase</keyword>
<reference evidence="1 2" key="1">
    <citation type="submission" date="2018-12" db="EMBL/GenBank/DDBJ databases">
        <title>Rubrispira sanarue gen. nov., sp., nov., a member of the order Silvanigrellales, isolated from a brackish lake in Hamamatsu Japan.</title>
        <authorList>
            <person name="Maejima Y."/>
            <person name="Iino T."/>
            <person name="Muraguchi Y."/>
            <person name="Fukuda K."/>
            <person name="Nojiri H."/>
            <person name="Ohkuma M."/>
            <person name="Moriuchi R."/>
            <person name="Dohra H."/>
            <person name="Kimbara K."/>
            <person name="Shintani M."/>
        </authorList>
    </citation>
    <scope>NUCLEOTIDE SEQUENCE [LARGE SCALE GENOMIC DNA]</scope>
    <source>
        <strain evidence="1 2">RF1110005</strain>
    </source>
</reference>
<dbReference type="InterPro" id="IPR029044">
    <property type="entry name" value="Nucleotide-diphossugar_trans"/>
</dbReference>
<dbReference type="SUPFAM" id="SSF53448">
    <property type="entry name" value="Nucleotide-diphospho-sugar transferases"/>
    <property type="match status" value="1"/>
</dbReference>
<dbReference type="Gene3D" id="3.90.550.10">
    <property type="entry name" value="Spore Coat Polysaccharide Biosynthesis Protein SpsA, Chain A"/>
    <property type="match status" value="1"/>
</dbReference>
<dbReference type="GO" id="GO:0008781">
    <property type="term" value="F:N-acylneuraminate cytidylyltransferase activity"/>
    <property type="evidence" value="ECO:0007669"/>
    <property type="project" value="TreeGrafter"/>
</dbReference>
<proteinExistence type="predicted"/>
<dbReference type="PANTHER" id="PTHR21485">
    <property type="entry name" value="HAD SUPERFAMILY MEMBERS CMAS AND KDSC"/>
    <property type="match status" value="1"/>
</dbReference>
<dbReference type="EMBL" id="AP019368">
    <property type="protein sequence ID" value="BBH54094.1"/>
    <property type="molecule type" value="Genomic_DNA"/>
</dbReference>
<evidence type="ECO:0000313" key="2">
    <source>
        <dbReference type="Proteomes" id="UP000291236"/>
    </source>
</evidence>
<dbReference type="InterPro" id="IPR003329">
    <property type="entry name" value="Cytidylyl_trans"/>
</dbReference>
<dbReference type="InterPro" id="IPR050793">
    <property type="entry name" value="CMP-NeuNAc_synthase"/>
</dbReference>
<dbReference type="OrthoDB" id="9805604at2"/>